<comment type="caution">
    <text evidence="12">The sequence shown here is derived from an EMBL/GenBank/DDBJ whole genome shotgun (WGS) entry which is preliminary data.</text>
</comment>
<keyword evidence="3 10" id="KW-0813">Transport</keyword>
<keyword evidence="13" id="KW-1185">Reference proteome</keyword>
<organism evidence="12 13">
    <name type="scientific">Psychrosphaera algicola</name>
    <dbReference type="NCBI Taxonomy" id="3023714"/>
    <lineage>
        <taxon>Bacteria</taxon>
        <taxon>Pseudomonadati</taxon>
        <taxon>Pseudomonadota</taxon>
        <taxon>Gammaproteobacteria</taxon>
        <taxon>Alteromonadales</taxon>
        <taxon>Pseudoalteromonadaceae</taxon>
        <taxon>Psychrosphaera</taxon>
    </lineage>
</organism>
<evidence type="ECO:0000256" key="7">
    <source>
        <dbReference type="ARBA" id="ARBA00022927"/>
    </source>
</evidence>
<keyword evidence="9" id="KW-0472">Membrane</keyword>
<sequence>MKYLTLASISLFLIIGCSSTPLPDRASARLQETANPTFPSDAARNGIEGFVQMSFDLSTDGEPTNIKVVKSVPKLIFDKAAIRALSKWRYAPKIVNGKAVMQKGLTVQLDFKLS</sequence>
<dbReference type="InterPro" id="IPR003538">
    <property type="entry name" value="TonB"/>
</dbReference>
<dbReference type="InterPro" id="IPR051045">
    <property type="entry name" value="TonB-dependent_transducer"/>
</dbReference>
<keyword evidence="7 10" id="KW-0653">Protein transport</keyword>
<reference evidence="12 13" key="1">
    <citation type="submission" date="2023-01" db="EMBL/GenBank/DDBJ databases">
        <title>Psychrosphaera sp. nov., isolated from marine algae.</title>
        <authorList>
            <person name="Bayburt H."/>
            <person name="Choi B.J."/>
            <person name="Kim J.M."/>
            <person name="Choi D.G."/>
            <person name="Jeon C.O."/>
        </authorList>
    </citation>
    <scope>NUCLEOTIDE SEQUENCE [LARGE SCALE GENOMIC DNA]</scope>
    <source>
        <strain evidence="12 13">G1-22</strain>
    </source>
</reference>
<gene>
    <name evidence="12" type="ORF">PN838_23915</name>
</gene>
<feature type="domain" description="TonB C-terminal" evidence="11">
    <location>
        <begin position="23"/>
        <end position="114"/>
    </location>
</feature>
<proteinExistence type="inferred from homology"/>
<evidence type="ECO:0000256" key="9">
    <source>
        <dbReference type="ARBA" id="ARBA00023136"/>
    </source>
</evidence>
<dbReference type="InterPro" id="IPR037682">
    <property type="entry name" value="TonB_C"/>
</dbReference>
<evidence type="ECO:0000313" key="13">
    <source>
        <dbReference type="Proteomes" id="UP001528411"/>
    </source>
</evidence>
<dbReference type="Gene3D" id="3.30.1150.10">
    <property type="match status" value="1"/>
</dbReference>
<dbReference type="RefSeq" id="WP_272182258.1">
    <property type="nucleotide sequence ID" value="NZ_JAQOMS010000002.1"/>
</dbReference>
<dbReference type="NCBIfam" id="TIGR01352">
    <property type="entry name" value="tonB_Cterm"/>
    <property type="match status" value="1"/>
</dbReference>
<dbReference type="PRINTS" id="PR01374">
    <property type="entry name" value="TONBPROTEIN"/>
</dbReference>
<comment type="subcellular location">
    <subcellularLocation>
        <location evidence="1 10">Cell inner membrane</location>
        <topology evidence="1 10">Single-pass membrane protein</topology>
        <orientation evidence="1 10">Periplasmic side</orientation>
    </subcellularLocation>
</comment>
<dbReference type="PANTHER" id="PTHR33446">
    <property type="entry name" value="PROTEIN TONB-RELATED"/>
    <property type="match status" value="1"/>
</dbReference>
<keyword evidence="5 10" id="KW-0997">Cell inner membrane</keyword>
<evidence type="ECO:0000256" key="2">
    <source>
        <dbReference type="ARBA" id="ARBA00006555"/>
    </source>
</evidence>
<comment type="similarity">
    <text evidence="2 10">Belongs to the TonB family.</text>
</comment>
<keyword evidence="8" id="KW-1133">Transmembrane helix</keyword>
<dbReference type="Proteomes" id="UP001528411">
    <property type="component" value="Unassembled WGS sequence"/>
</dbReference>
<keyword evidence="4 10" id="KW-1003">Cell membrane</keyword>
<evidence type="ECO:0000256" key="8">
    <source>
        <dbReference type="ARBA" id="ARBA00022989"/>
    </source>
</evidence>
<dbReference type="PROSITE" id="PS51257">
    <property type="entry name" value="PROKAR_LIPOPROTEIN"/>
    <property type="match status" value="1"/>
</dbReference>
<evidence type="ECO:0000256" key="5">
    <source>
        <dbReference type="ARBA" id="ARBA00022519"/>
    </source>
</evidence>
<name>A0ABT5FJ69_9GAMM</name>
<dbReference type="SUPFAM" id="SSF74653">
    <property type="entry name" value="TolA/TonB C-terminal domain"/>
    <property type="match status" value="1"/>
</dbReference>
<keyword evidence="10" id="KW-0735">Signal-anchor</keyword>
<evidence type="ECO:0000313" key="12">
    <source>
        <dbReference type="EMBL" id="MDC2891234.1"/>
    </source>
</evidence>
<keyword evidence="6" id="KW-0812">Transmembrane</keyword>
<dbReference type="Pfam" id="PF03544">
    <property type="entry name" value="TonB_C"/>
    <property type="match status" value="1"/>
</dbReference>
<dbReference type="InterPro" id="IPR006260">
    <property type="entry name" value="TonB/TolA_C"/>
</dbReference>
<evidence type="ECO:0000256" key="4">
    <source>
        <dbReference type="ARBA" id="ARBA00022475"/>
    </source>
</evidence>
<evidence type="ECO:0000256" key="3">
    <source>
        <dbReference type="ARBA" id="ARBA00022448"/>
    </source>
</evidence>
<dbReference type="PROSITE" id="PS52015">
    <property type="entry name" value="TONB_CTD"/>
    <property type="match status" value="1"/>
</dbReference>
<evidence type="ECO:0000256" key="6">
    <source>
        <dbReference type="ARBA" id="ARBA00022692"/>
    </source>
</evidence>
<accession>A0ABT5FJ69</accession>
<evidence type="ECO:0000259" key="11">
    <source>
        <dbReference type="PROSITE" id="PS52015"/>
    </source>
</evidence>
<evidence type="ECO:0000256" key="10">
    <source>
        <dbReference type="RuleBase" id="RU362123"/>
    </source>
</evidence>
<dbReference type="EMBL" id="JAQOMS010000002">
    <property type="protein sequence ID" value="MDC2891234.1"/>
    <property type="molecule type" value="Genomic_DNA"/>
</dbReference>
<protein>
    <recommendedName>
        <fullName evidence="10">Protein TonB</fullName>
    </recommendedName>
</protein>
<evidence type="ECO:0000256" key="1">
    <source>
        <dbReference type="ARBA" id="ARBA00004383"/>
    </source>
</evidence>
<dbReference type="PANTHER" id="PTHR33446:SF14">
    <property type="entry name" value="PROTEIN TONB"/>
    <property type="match status" value="1"/>
</dbReference>
<comment type="function">
    <text evidence="10">Interacts with outer membrane receptor proteins that carry out high-affinity binding and energy dependent uptake into the periplasmic space of specific substrates. It could act to transduce energy from the cytoplasmic membrane to specific energy-requiring processes in the outer membrane, resulting in the release into the periplasm of ligands bound by these outer membrane proteins.</text>
</comment>